<evidence type="ECO:0000256" key="4">
    <source>
        <dbReference type="ARBA" id="ARBA00012586"/>
    </source>
</evidence>
<feature type="active site" description="Proton acceptor" evidence="8">
    <location>
        <position position="49"/>
    </location>
</feature>
<dbReference type="PANTHER" id="PTHR43301">
    <property type="entry name" value="ARABINAN ENDO-1,5-ALPHA-L-ARABINOSIDASE"/>
    <property type="match status" value="1"/>
</dbReference>
<accession>A0A9P4JUT8</accession>
<organism evidence="11 12">
    <name type="scientific">Delitschia confertaspora ATCC 74209</name>
    <dbReference type="NCBI Taxonomy" id="1513339"/>
    <lineage>
        <taxon>Eukaryota</taxon>
        <taxon>Fungi</taxon>
        <taxon>Dikarya</taxon>
        <taxon>Ascomycota</taxon>
        <taxon>Pezizomycotina</taxon>
        <taxon>Dothideomycetes</taxon>
        <taxon>Pleosporomycetidae</taxon>
        <taxon>Pleosporales</taxon>
        <taxon>Delitschiaceae</taxon>
        <taxon>Delitschia</taxon>
    </lineage>
</organism>
<dbReference type="Gene3D" id="2.115.10.20">
    <property type="entry name" value="Glycosyl hydrolase domain, family 43"/>
    <property type="match status" value="1"/>
</dbReference>
<evidence type="ECO:0000256" key="5">
    <source>
        <dbReference type="ARBA" id="ARBA00022801"/>
    </source>
</evidence>
<evidence type="ECO:0000313" key="12">
    <source>
        <dbReference type="Proteomes" id="UP000799536"/>
    </source>
</evidence>
<evidence type="ECO:0000313" key="11">
    <source>
        <dbReference type="EMBL" id="KAF2205712.1"/>
    </source>
</evidence>
<feature type="site" description="Important for catalytic activity, responsible for pKa modulation of the active site Glu and correct orientation of both the proton donor and substrate" evidence="9">
    <location>
        <position position="160"/>
    </location>
</feature>
<dbReference type="GO" id="GO:0046558">
    <property type="term" value="F:arabinan endo-1,5-alpha-L-arabinosidase activity"/>
    <property type="evidence" value="ECO:0007669"/>
    <property type="project" value="UniProtKB-EC"/>
</dbReference>
<dbReference type="SUPFAM" id="SSF75005">
    <property type="entry name" value="Arabinanase/levansucrase/invertase"/>
    <property type="match status" value="1"/>
</dbReference>
<reference evidence="11" key="1">
    <citation type="journal article" date="2020" name="Stud. Mycol.">
        <title>101 Dothideomycetes genomes: a test case for predicting lifestyles and emergence of pathogens.</title>
        <authorList>
            <person name="Haridas S."/>
            <person name="Albert R."/>
            <person name="Binder M."/>
            <person name="Bloem J."/>
            <person name="Labutti K."/>
            <person name="Salamov A."/>
            <person name="Andreopoulos B."/>
            <person name="Baker S."/>
            <person name="Barry K."/>
            <person name="Bills G."/>
            <person name="Bluhm B."/>
            <person name="Cannon C."/>
            <person name="Castanera R."/>
            <person name="Culley D."/>
            <person name="Daum C."/>
            <person name="Ezra D."/>
            <person name="Gonzalez J."/>
            <person name="Henrissat B."/>
            <person name="Kuo A."/>
            <person name="Liang C."/>
            <person name="Lipzen A."/>
            <person name="Lutzoni F."/>
            <person name="Magnuson J."/>
            <person name="Mondo S."/>
            <person name="Nolan M."/>
            <person name="Ohm R."/>
            <person name="Pangilinan J."/>
            <person name="Park H.-J."/>
            <person name="Ramirez L."/>
            <person name="Alfaro M."/>
            <person name="Sun H."/>
            <person name="Tritt A."/>
            <person name="Yoshinaga Y."/>
            <person name="Zwiers L.-H."/>
            <person name="Turgeon B."/>
            <person name="Goodwin S."/>
            <person name="Spatafora J."/>
            <person name="Crous P."/>
            <person name="Grigoriev I."/>
        </authorList>
    </citation>
    <scope>NUCLEOTIDE SEQUENCE</scope>
    <source>
        <strain evidence="11">ATCC 74209</strain>
    </source>
</reference>
<name>A0A9P4JUT8_9PLEO</name>
<feature type="signal peptide" evidence="10">
    <location>
        <begin position="1"/>
        <end position="19"/>
    </location>
</feature>
<keyword evidence="12" id="KW-1185">Reference proteome</keyword>
<evidence type="ECO:0000256" key="3">
    <source>
        <dbReference type="ARBA" id="ARBA00009865"/>
    </source>
</evidence>
<dbReference type="EMBL" id="ML993850">
    <property type="protein sequence ID" value="KAF2205712.1"/>
    <property type="molecule type" value="Genomic_DNA"/>
</dbReference>
<keyword evidence="5 7" id="KW-0378">Hydrolase</keyword>
<protein>
    <recommendedName>
        <fullName evidence="4 7">Arabinan endo-1,5-alpha-L-arabinosidase</fullName>
        <ecNumber evidence="4 7">3.2.1.99</ecNumber>
    </recommendedName>
</protein>
<dbReference type="PIRSF" id="PIRSF026534">
    <property type="entry name" value="Endo_alpha-L-arabinosidase"/>
    <property type="match status" value="1"/>
</dbReference>
<dbReference type="InterPro" id="IPR016840">
    <property type="entry name" value="Glyco_hydro_43_endo_a_Ara-ase"/>
</dbReference>
<evidence type="ECO:0000256" key="8">
    <source>
        <dbReference type="PIRSR" id="PIRSR606710-1"/>
    </source>
</evidence>
<dbReference type="InterPro" id="IPR023296">
    <property type="entry name" value="Glyco_hydro_beta-prop_sf"/>
</dbReference>
<comment type="caution">
    <text evidence="11">The sequence shown here is derived from an EMBL/GenBank/DDBJ whole genome shotgun (WGS) entry which is preliminary data.</text>
</comment>
<feature type="active site" description="Proton donor" evidence="8">
    <location>
        <position position="213"/>
    </location>
</feature>
<dbReference type="AlphaFoldDB" id="A0A9P4JUT8"/>
<comment type="pathway">
    <text evidence="2 7">Glycan metabolism; L-arabinan degradation.</text>
</comment>
<dbReference type="OrthoDB" id="195678at2759"/>
<dbReference type="InterPro" id="IPR006710">
    <property type="entry name" value="Glyco_hydro_43"/>
</dbReference>
<proteinExistence type="inferred from homology"/>
<evidence type="ECO:0000256" key="2">
    <source>
        <dbReference type="ARBA" id="ARBA00004834"/>
    </source>
</evidence>
<evidence type="ECO:0000256" key="1">
    <source>
        <dbReference type="ARBA" id="ARBA00000375"/>
    </source>
</evidence>
<keyword evidence="10" id="KW-0732">Signal</keyword>
<gene>
    <name evidence="11" type="ORF">GQ43DRAFT_427803</name>
</gene>
<dbReference type="Pfam" id="PF04616">
    <property type="entry name" value="Glyco_hydro_43"/>
    <property type="match status" value="1"/>
</dbReference>
<dbReference type="PANTHER" id="PTHR43301:SF3">
    <property type="entry name" value="ARABINAN ENDO-1,5-ALPHA-L-ARABINOSIDASE A-RELATED"/>
    <property type="match status" value="1"/>
</dbReference>
<evidence type="ECO:0000256" key="6">
    <source>
        <dbReference type="ARBA" id="ARBA00023295"/>
    </source>
</evidence>
<comment type="catalytic activity">
    <reaction evidence="1 7">
        <text>Endohydrolysis of (1-&gt;5)-alpha-arabinofuranosidic linkages in (1-&gt;5)-arabinans.</text>
        <dbReference type="EC" id="3.2.1.99"/>
    </reaction>
</comment>
<keyword evidence="6 7" id="KW-0326">Glycosidase</keyword>
<dbReference type="GO" id="GO:0005975">
    <property type="term" value="P:carbohydrate metabolic process"/>
    <property type="evidence" value="ECO:0007669"/>
    <property type="project" value="InterPro"/>
</dbReference>
<evidence type="ECO:0000256" key="9">
    <source>
        <dbReference type="PIRSR" id="PIRSR606710-2"/>
    </source>
</evidence>
<feature type="chain" id="PRO_5040396021" description="Arabinan endo-1,5-alpha-L-arabinosidase" evidence="10">
    <location>
        <begin position="20"/>
        <end position="316"/>
    </location>
</feature>
<sequence>MFFQIPLVTALAASSLASASTLRRARQHDHGHGTPDPEFCSGGCTDVHDPNIIRKDGLYYRFTSFHNIAIATAESLSGPWEYQGALLEDGTMIQVTEDQNIWGPNVQKVGDTFYAYYSVSKMGFQGSDIGVATSSTLDPGSWTDHGSVGLPMSSFYNLIDPSLLQSGDTNYLTFGSYWHGIYQTTLPDPPLMYDNEEPWNLAYNSSVNAAVWEAAFIFQWEGWFFLFYSAGECCRQPPDLAAPGDEYRIQVCRSSSTTGPYYDRSGRDCVTENGGTLVIGSHGDVYAPGGQGIIVDEESGWPLIYYHYRSLTRDCS</sequence>
<dbReference type="InterPro" id="IPR050727">
    <property type="entry name" value="GH43_arabinanases"/>
</dbReference>
<dbReference type="EC" id="3.2.1.99" evidence="4 7"/>
<evidence type="ECO:0000256" key="10">
    <source>
        <dbReference type="SAM" id="SignalP"/>
    </source>
</evidence>
<comment type="similarity">
    <text evidence="3 7">Belongs to the glycosyl hydrolase 43 family.</text>
</comment>
<dbReference type="Proteomes" id="UP000799536">
    <property type="component" value="Unassembled WGS sequence"/>
</dbReference>
<evidence type="ECO:0000256" key="7">
    <source>
        <dbReference type="PIRNR" id="PIRNR026534"/>
    </source>
</evidence>